<feature type="compositionally biased region" description="Basic and acidic residues" evidence="1">
    <location>
        <begin position="1"/>
        <end position="17"/>
    </location>
</feature>
<protein>
    <submittedName>
        <fullName evidence="2">Uncharacterized protein</fullName>
    </submittedName>
</protein>
<gene>
    <name evidence="2" type="primary">PARPA_10461.1 scaffold 40601</name>
</gene>
<sequence length="131" mass="15268">MAERAKDQRGSPREYRHVNRQQTRFSIEKTSDSGRSCELRKNNGLMFMEASALESTNVEKAYQSLIHNIFDGLSRKLTTKDDKKVEIMKGQVIQISAPLNCETKNKRLNTPHLHHKPLARFMYKYIQFIVV</sequence>
<evidence type="ECO:0000313" key="3">
    <source>
        <dbReference type="Proteomes" id="UP000054107"/>
    </source>
</evidence>
<reference evidence="2 3" key="1">
    <citation type="submission" date="2014-09" db="EMBL/GenBank/DDBJ databases">
        <authorList>
            <person name="Ellenberger Sabrina"/>
        </authorList>
    </citation>
    <scope>NUCLEOTIDE SEQUENCE [LARGE SCALE GENOMIC DNA]</scope>
    <source>
        <strain evidence="2 3">CBS 412.66</strain>
    </source>
</reference>
<dbReference type="STRING" id="35722.A0A0B7NFM6"/>
<evidence type="ECO:0000313" key="2">
    <source>
        <dbReference type="EMBL" id="CEP16212.1"/>
    </source>
</evidence>
<accession>A0A0B7NFM6</accession>
<dbReference type="AlphaFoldDB" id="A0A0B7NFM6"/>
<proteinExistence type="predicted"/>
<keyword evidence="3" id="KW-1185">Reference proteome</keyword>
<organism evidence="2 3">
    <name type="scientific">Parasitella parasitica</name>
    <dbReference type="NCBI Taxonomy" id="35722"/>
    <lineage>
        <taxon>Eukaryota</taxon>
        <taxon>Fungi</taxon>
        <taxon>Fungi incertae sedis</taxon>
        <taxon>Mucoromycota</taxon>
        <taxon>Mucoromycotina</taxon>
        <taxon>Mucoromycetes</taxon>
        <taxon>Mucorales</taxon>
        <taxon>Mucorineae</taxon>
        <taxon>Mucoraceae</taxon>
        <taxon>Parasitella</taxon>
    </lineage>
</organism>
<dbReference type="OrthoDB" id="9989112at2759"/>
<feature type="region of interest" description="Disordered" evidence="1">
    <location>
        <begin position="1"/>
        <end position="36"/>
    </location>
</feature>
<dbReference type="Proteomes" id="UP000054107">
    <property type="component" value="Unassembled WGS sequence"/>
</dbReference>
<name>A0A0B7NFM6_9FUNG</name>
<evidence type="ECO:0000256" key="1">
    <source>
        <dbReference type="SAM" id="MobiDB-lite"/>
    </source>
</evidence>
<dbReference type="EMBL" id="LN732915">
    <property type="protein sequence ID" value="CEP16212.1"/>
    <property type="molecule type" value="Genomic_DNA"/>
</dbReference>
<feature type="compositionally biased region" description="Basic and acidic residues" evidence="1">
    <location>
        <begin position="26"/>
        <end position="36"/>
    </location>
</feature>